<dbReference type="PANTHER" id="PTHR33383">
    <property type="entry name" value="MEMBRANE PROTEIN INSERTION EFFICIENCY FACTOR-RELATED"/>
    <property type="match status" value="1"/>
</dbReference>
<evidence type="ECO:0000313" key="3">
    <source>
        <dbReference type="Proteomes" id="UP001320148"/>
    </source>
</evidence>
<organism evidence="2 3">
    <name type="scientific">Desulfoluna limicola</name>
    <dbReference type="NCBI Taxonomy" id="2810562"/>
    <lineage>
        <taxon>Bacteria</taxon>
        <taxon>Pseudomonadati</taxon>
        <taxon>Thermodesulfobacteriota</taxon>
        <taxon>Desulfobacteria</taxon>
        <taxon>Desulfobacterales</taxon>
        <taxon>Desulfolunaceae</taxon>
        <taxon>Desulfoluna</taxon>
    </lineage>
</organism>
<accession>A0ABM7PC43</accession>
<gene>
    <name evidence="2" type="ORF">DSLASN_03620</name>
</gene>
<dbReference type="Proteomes" id="UP001320148">
    <property type="component" value="Chromosome"/>
</dbReference>
<reference evidence="2 3" key="1">
    <citation type="submission" date="2021-02" db="EMBL/GenBank/DDBJ databases">
        <title>Complete genome of Desulfoluna sp. strain ASN36.</title>
        <authorList>
            <person name="Takahashi A."/>
            <person name="Kojima H."/>
            <person name="Fukui M."/>
        </authorList>
    </citation>
    <scope>NUCLEOTIDE SEQUENCE [LARGE SCALE GENOMIC DNA]</scope>
    <source>
        <strain evidence="2 3">ASN36</strain>
    </source>
</reference>
<keyword evidence="3" id="KW-1185">Reference proteome</keyword>
<dbReference type="PANTHER" id="PTHR33383:SF1">
    <property type="entry name" value="MEMBRANE PROTEIN INSERTION EFFICIENCY FACTOR-RELATED"/>
    <property type="match status" value="1"/>
</dbReference>
<dbReference type="RefSeq" id="WP_236891028.1">
    <property type="nucleotide sequence ID" value="NZ_AP024488.1"/>
</dbReference>
<feature type="signal peptide" evidence="1">
    <location>
        <begin position="1"/>
        <end position="19"/>
    </location>
</feature>
<protein>
    <recommendedName>
        <fullName evidence="4">Membrane protein insertion efficiency factor YidD</fullName>
    </recommendedName>
</protein>
<proteinExistence type="predicted"/>
<evidence type="ECO:0008006" key="4">
    <source>
        <dbReference type="Google" id="ProtNLM"/>
    </source>
</evidence>
<name>A0ABM7PC43_9BACT</name>
<sequence length="134" mass="14833">MTVCLILLTGLILPGRPWAAESGALPKADPLLFTFFKSVISTTDGKRCSHVPSCARYAKEAVEKHGLLKGYVLSCDRLMRCGGNDRKQLPQVVGGGERYAWDPVSSNDFWWGKEEGAEPIRTQPSLPLHFDGWE</sequence>
<evidence type="ECO:0000256" key="1">
    <source>
        <dbReference type="SAM" id="SignalP"/>
    </source>
</evidence>
<feature type="chain" id="PRO_5047162306" description="Membrane protein insertion efficiency factor YidD" evidence="1">
    <location>
        <begin position="20"/>
        <end position="134"/>
    </location>
</feature>
<dbReference type="EMBL" id="AP024488">
    <property type="protein sequence ID" value="BCS94730.1"/>
    <property type="molecule type" value="Genomic_DNA"/>
</dbReference>
<evidence type="ECO:0000313" key="2">
    <source>
        <dbReference type="EMBL" id="BCS94730.1"/>
    </source>
</evidence>
<dbReference type="Pfam" id="PF01809">
    <property type="entry name" value="YidD"/>
    <property type="match status" value="1"/>
</dbReference>
<dbReference type="SMART" id="SM01234">
    <property type="entry name" value="Haemolytic"/>
    <property type="match status" value="1"/>
</dbReference>
<keyword evidence="1" id="KW-0732">Signal</keyword>
<dbReference type="NCBIfam" id="TIGR00278">
    <property type="entry name" value="membrane protein insertion efficiency factor YidD"/>
    <property type="match status" value="1"/>
</dbReference>
<dbReference type="InterPro" id="IPR002696">
    <property type="entry name" value="Membr_insert_effic_factor_YidD"/>
</dbReference>